<keyword evidence="2" id="KW-1185">Reference proteome</keyword>
<dbReference type="EMBL" id="JACVXB010000005">
    <property type="protein sequence ID" value="MBD0832825.1"/>
    <property type="molecule type" value="Genomic_DNA"/>
</dbReference>
<proteinExistence type="predicted"/>
<evidence type="ECO:0000313" key="2">
    <source>
        <dbReference type="Proteomes" id="UP000600588"/>
    </source>
</evidence>
<gene>
    <name evidence="1" type="ORF">ICJ83_11835</name>
</gene>
<organism evidence="1 2">
    <name type="scientific">Aestuariibaculum sediminum</name>
    <dbReference type="NCBI Taxonomy" id="2770637"/>
    <lineage>
        <taxon>Bacteria</taxon>
        <taxon>Pseudomonadati</taxon>
        <taxon>Bacteroidota</taxon>
        <taxon>Flavobacteriia</taxon>
        <taxon>Flavobacteriales</taxon>
        <taxon>Flavobacteriaceae</taxon>
    </lineage>
</organism>
<dbReference type="Proteomes" id="UP000600588">
    <property type="component" value="Unassembled WGS sequence"/>
</dbReference>
<comment type="caution">
    <text evidence="1">The sequence shown here is derived from an EMBL/GenBank/DDBJ whole genome shotgun (WGS) entry which is preliminary data.</text>
</comment>
<sequence>MSYRGAISKTISLKNEYINLKKETYKFNSATKNLALLIQQKSYYDSILKKYQINKGSLQTNLLKTINSTCDSTDLKIINFFEPHIIRLKNLKISTYQFTVKGDYKTIIQLIYIIEQKTKFGEIISLNFEKKTNFKTGKTYLQAQILLRNFR</sequence>
<protein>
    <submittedName>
        <fullName evidence="1">Uncharacterized protein</fullName>
    </submittedName>
</protein>
<evidence type="ECO:0000313" key="1">
    <source>
        <dbReference type="EMBL" id="MBD0832825.1"/>
    </source>
</evidence>
<dbReference type="AlphaFoldDB" id="A0A8J6Q3X2"/>
<reference evidence="1 2" key="1">
    <citation type="submission" date="2020-09" db="EMBL/GenBank/DDBJ databases">
        <title>TT11 complete genome.</title>
        <authorList>
            <person name="Wu Z."/>
        </authorList>
    </citation>
    <scope>NUCLEOTIDE SEQUENCE [LARGE SCALE GENOMIC DNA]</scope>
    <source>
        <strain evidence="1 2">TT11</strain>
    </source>
</reference>
<accession>A0A8J6Q3X2</accession>
<name>A0A8J6Q3X2_9FLAO</name>